<accession>A0A7K1GKZ9</accession>
<dbReference type="OrthoDB" id="792648at2"/>
<proteinExistence type="predicted"/>
<dbReference type="EMBL" id="WMJY01000010">
    <property type="protein sequence ID" value="MTH29537.1"/>
    <property type="molecule type" value="Genomic_DNA"/>
</dbReference>
<name>A0A7K1GKZ9_9FLAO</name>
<dbReference type="InterPro" id="IPR015943">
    <property type="entry name" value="WD40/YVTN_repeat-like_dom_sf"/>
</dbReference>
<dbReference type="AlphaFoldDB" id="A0A7K1GKZ9"/>
<keyword evidence="2" id="KW-1185">Reference proteome</keyword>
<gene>
    <name evidence="1" type="ORF">GJV77_06320</name>
</gene>
<dbReference type="Gene3D" id="2.130.10.10">
    <property type="entry name" value="YVTN repeat-like/Quinoprotein amine dehydrogenase"/>
    <property type="match status" value="1"/>
</dbReference>
<dbReference type="RefSeq" id="WP_155035536.1">
    <property type="nucleotide sequence ID" value="NZ_JBHTIG010000038.1"/>
</dbReference>
<dbReference type="PROSITE" id="PS51257">
    <property type="entry name" value="PROKAR_LIPOPROTEIN"/>
    <property type="match status" value="1"/>
</dbReference>
<evidence type="ECO:0000313" key="2">
    <source>
        <dbReference type="Proteomes" id="UP000488936"/>
    </source>
</evidence>
<evidence type="ECO:0000313" key="1">
    <source>
        <dbReference type="EMBL" id="MTH29537.1"/>
    </source>
</evidence>
<comment type="caution">
    <text evidence="1">The sequence shown here is derived from an EMBL/GenBank/DDBJ whole genome shotgun (WGS) entry which is preliminary data.</text>
</comment>
<protein>
    <submittedName>
        <fullName evidence="1">YncE family protein</fullName>
    </submittedName>
</protein>
<dbReference type="Proteomes" id="UP000488936">
    <property type="component" value="Unassembled WGS sequence"/>
</dbReference>
<reference evidence="1 2" key="1">
    <citation type="journal article" date="2006" name="Int. J. Syst. Evol. Microbiol.">
        <title>Myroides pelagicus sp. nov., isolated from seawater in Thailand.</title>
        <authorList>
            <person name="Yoon J."/>
            <person name="Maneerat S."/>
            <person name="Kawai F."/>
            <person name="Yokota A."/>
        </authorList>
    </citation>
    <scope>NUCLEOTIDE SEQUENCE [LARGE SCALE GENOMIC DNA]</scope>
    <source>
        <strain evidence="1 2">SM1T</strain>
    </source>
</reference>
<dbReference type="SUPFAM" id="SSF75011">
    <property type="entry name" value="3-carboxy-cis,cis-mucoante lactonizing enzyme"/>
    <property type="match status" value="1"/>
</dbReference>
<organism evidence="1 2">
    <name type="scientific">Myroides pelagicus</name>
    <dbReference type="NCBI Taxonomy" id="270914"/>
    <lineage>
        <taxon>Bacteria</taxon>
        <taxon>Pseudomonadati</taxon>
        <taxon>Bacteroidota</taxon>
        <taxon>Flavobacteriia</taxon>
        <taxon>Flavobacteriales</taxon>
        <taxon>Flavobacteriaceae</taxon>
        <taxon>Myroides</taxon>
    </lineage>
</organism>
<sequence length="378" mass="42499">MKIKNILILSSFILLFISCRKDEMIFLSDSSEVSIPISTEQYNGFYLLNEGNMGMNRASIDLFEYEKGLYTRDIFSERNPSITKELGDVGNDIQIYGSKVYATINVSNFVEVFNVETGKHIKQIHVPNCRYLAFKDGKAYVSSYAGKVEMDPNAERGFVAEIDTLSLEITRKVVVGYQPEEMVVKNNKLYVANSGGYRDPNYDTTVSVIDLPSFEEIKKIDVAINLHRMAIDQAGDIYVSSRGNHKDIAPNLFVIDSETDQVIKNLNVPVSNMTIDEDRLYYYASPFNYGTGQTTVTYGILNTDTKQVITNNIIKDGTEKGILIPYGIAVNPETKEIFMTDAQDYIGTGFVYCYSPDGYLKWKTTGGNIPAHIAFIKK</sequence>
<dbReference type="InterPro" id="IPR051200">
    <property type="entry name" value="Host-pathogen_enzymatic-act"/>
</dbReference>
<dbReference type="PANTHER" id="PTHR47197">
    <property type="entry name" value="PROTEIN NIRF"/>
    <property type="match status" value="1"/>
</dbReference>
<dbReference type="PANTHER" id="PTHR47197:SF3">
    <property type="entry name" value="DIHYDRO-HEME D1 DEHYDROGENASE"/>
    <property type="match status" value="1"/>
</dbReference>